<dbReference type="Pfam" id="PF00588">
    <property type="entry name" value="SpoU_methylase"/>
    <property type="match status" value="1"/>
</dbReference>
<keyword evidence="10" id="KW-1185">Reference proteome</keyword>
<dbReference type="InterPro" id="IPR033671">
    <property type="entry name" value="TrmH"/>
</dbReference>
<dbReference type="HAMAP" id="MF_02060">
    <property type="entry name" value="tRNA_methyltr_TrmH"/>
    <property type="match status" value="1"/>
</dbReference>
<comment type="caution">
    <text evidence="7">Lacks conserved residue(s) required for the propagation of feature annotation.</text>
</comment>
<keyword evidence="1 7" id="KW-0820">tRNA-binding</keyword>
<evidence type="ECO:0000313" key="9">
    <source>
        <dbReference type="EMBL" id="MEL1244520.1"/>
    </source>
</evidence>
<dbReference type="InterPro" id="IPR029028">
    <property type="entry name" value="Alpha/beta_knot_MTases"/>
</dbReference>
<keyword evidence="5 7" id="KW-0819">tRNA processing</keyword>
<gene>
    <name evidence="7" type="primary">trmH</name>
    <name evidence="9" type="ORF">AAEO56_09625</name>
</gene>
<dbReference type="PANTHER" id="PTHR43453:SF1">
    <property type="entry name" value="TRNA_RRNA METHYLTRANSFERASE SPOU TYPE DOMAIN-CONTAINING PROTEIN"/>
    <property type="match status" value="1"/>
</dbReference>
<evidence type="ECO:0000256" key="7">
    <source>
        <dbReference type="HAMAP-Rule" id="MF_02060"/>
    </source>
</evidence>
<evidence type="ECO:0000256" key="2">
    <source>
        <dbReference type="ARBA" id="ARBA00022603"/>
    </source>
</evidence>
<dbReference type="SUPFAM" id="SSF75217">
    <property type="entry name" value="alpha/beta knot"/>
    <property type="match status" value="1"/>
</dbReference>
<comment type="similarity">
    <text evidence="7">Belongs to the class IV-like SAM-binding methyltransferase superfamily. RNA methyltransferase TrmH family.</text>
</comment>
<accession>A0ABU9HWG7</accession>
<evidence type="ECO:0000256" key="6">
    <source>
        <dbReference type="ARBA" id="ARBA00022884"/>
    </source>
</evidence>
<keyword evidence="3 7" id="KW-0808">Transferase</keyword>
<evidence type="ECO:0000256" key="1">
    <source>
        <dbReference type="ARBA" id="ARBA00022555"/>
    </source>
</evidence>
<name>A0ABU9HWG7_9FLAO</name>
<evidence type="ECO:0000259" key="8">
    <source>
        <dbReference type="Pfam" id="PF00588"/>
    </source>
</evidence>
<keyword evidence="4 7" id="KW-0949">S-adenosyl-L-methionine</keyword>
<dbReference type="Proteomes" id="UP001464555">
    <property type="component" value="Unassembled WGS sequence"/>
</dbReference>
<comment type="function">
    <text evidence="7">Catalyzes the 2'-O methylation of guanosine at position 18 in tRNA.</text>
</comment>
<feature type="binding site" evidence="7">
    <location>
        <position position="155"/>
    </location>
    <ligand>
        <name>S-adenosyl-L-methionine</name>
        <dbReference type="ChEBI" id="CHEBI:59789"/>
    </ligand>
</feature>
<feature type="domain" description="tRNA/rRNA methyltransferase SpoU type" evidence="8">
    <location>
        <begin position="37"/>
        <end position="174"/>
    </location>
</feature>
<dbReference type="EC" id="2.1.1.34" evidence="7"/>
<dbReference type="GO" id="GO:0032259">
    <property type="term" value="P:methylation"/>
    <property type="evidence" value="ECO:0007669"/>
    <property type="project" value="UniProtKB-KW"/>
</dbReference>
<dbReference type="GO" id="GO:0008168">
    <property type="term" value="F:methyltransferase activity"/>
    <property type="evidence" value="ECO:0007669"/>
    <property type="project" value="UniProtKB-KW"/>
</dbReference>
<keyword evidence="6 7" id="KW-0694">RNA-binding</keyword>
<dbReference type="InterPro" id="IPR001537">
    <property type="entry name" value="SpoU_MeTrfase"/>
</dbReference>
<evidence type="ECO:0000256" key="5">
    <source>
        <dbReference type="ARBA" id="ARBA00022694"/>
    </source>
</evidence>
<feature type="binding site" evidence="7">
    <location>
        <position position="164"/>
    </location>
    <ligand>
        <name>S-adenosyl-L-methionine</name>
        <dbReference type="ChEBI" id="CHEBI:59789"/>
    </ligand>
</feature>
<sequence>MKNTTDTDYLNYLETFITENRSAKFLKVLSQRTRYFTVAVEDLFQLHNTSAVMRTCEVFGVQDLNVVEEKYGKTIDKEIAMGAQKWVDVHRYSSVNACIAKLKADGYRIIATSPHEDSCMLEDFDITQKSALFFGTERLGLSQDVLSQADGFLKIPMAGFTESLNISSSAAIIIQHLMHRLRQSDVQWHLSEKEILEKRIDWAEKSIKDIDFVKERYV</sequence>
<evidence type="ECO:0000256" key="3">
    <source>
        <dbReference type="ARBA" id="ARBA00022679"/>
    </source>
</evidence>
<evidence type="ECO:0000313" key="10">
    <source>
        <dbReference type="Proteomes" id="UP001464555"/>
    </source>
</evidence>
<comment type="caution">
    <text evidence="9">The sequence shown here is derived from an EMBL/GenBank/DDBJ whole genome shotgun (WGS) entry which is preliminary data.</text>
</comment>
<keyword evidence="2 7" id="KW-0489">Methyltransferase</keyword>
<comment type="catalytic activity">
    <reaction evidence="7">
        <text>guanosine(18) in tRNA + S-adenosyl-L-methionine = 2'-O-methylguanosine(18) in tRNA + S-adenosyl-L-homocysteine + H(+)</text>
        <dbReference type="Rhea" id="RHEA:20077"/>
        <dbReference type="Rhea" id="RHEA-COMP:10190"/>
        <dbReference type="Rhea" id="RHEA-COMP:10192"/>
        <dbReference type="ChEBI" id="CHEBI:15378"/>
        <dbReference type="ChEBI" id="CHEBI:57856"/>
        <dbReference type="ChEBI" id="CHEBI:59789"/>
        <dbReference type="ChEBI" id="CHEBI:74269"/>
        <dbReference type="ChEBI" id="CHEBI:74445"/>
        <dbReference type="EC" id="2.1.1.34"/>
    </reaction>
</comment>
<dbReference type="Gene3D" id="3.40.1280.10">
    <property type="match status" value="1"/>
</dbReference>
<organism evidence="9 10">
    <name type="scientific">Flavobacterium arundinis</name>
    <dbReference type="NCBI Taxonomy" id="3139143"/>
    <lineage>
        <taxon>Bacteria</taxon>
        <taxon>Pseudomonadati</taxon>
        <taxon>Bacteroidota</taxon>
        <taxon>Flavobacteriia</taxon>
        <taxon>Flavobacteriales</taxon>
        <taxon>Flavobacteriaceae</taxon>
        <taxon>Flavobacterium</taxon>
    </lineage>
</organism>
<dbReference type="EMBL" id="JBBYHR010000004">
    <property type="protein sequence ID" value="MEL1244520.1"/>
    <property type="molecule type" value="Genomic_DNA"/>
</dbReference>
<evidence type="ECO:0000256" key="4">
    <source>
        <dbReference type="ARBA" id="ARBA00022691"/>
    </source>
</evidence>
<dbReference type="PANTHER" id="PTHR43453">
    <property type="entry name" value="RRNA METHYLASE-LIKE"/>
    <property type="match status" value="1"/>
</dbReference>
<dbReference type="CDD" id="cd18092">
    <property type="entry name" value="SpoU-like_TrmH"/>
    <property type="match status" value="1"/>
</dbReference>
<proteinExistence type="inferred from homology"/>
<feature type="binding site" evidence="7">
    <location>
        <position position="112"/>
    </location>
    <ligand>
        <name>S-adenosyl-L-methionine</name>
        <dbReference type="ChEBI" id="CHEBI:59789"/>
    </ligand>
</feature>
<protein>
    <recommendedName>
        <fullName evidence="7">tRNA (guanosine(18)-2'-O)-methyltransferase</fullName>
        <ecNumber evidence="7">2.1.1.34</ecNumber>
    </recommendedName>
    <alternativeName>
        <fullName evidence="7">tRNA [Gm18] methyltransferase</fullName>
    </alternativeName>
</protein>
<dbReference type="InterPro" id="IPR029026">
    <property type="entry name" value="tRNA_m1G_MTases_N"/>
</dbReference>
<dbReference type="RefSeq" id="WP_341696836.1">
    <property type="nucleotide sequence ID" value="NZ_JBBYHR010000004.1"/>
</dbReference>
<reference evidence="9 10" key="1">
    <citation type="submission" date="2024-04" db="EMBL/GenBank/DDBJ databases">
        <title>Flavobacterium sp. DGU11 16S ribosomal RNA gene Genome sequencing and assembly.</title>
        <authorList>
            <person name="Park S."/>
        </authorList>
    </citation>
    <scope>NUCLEOTIDE SEQUENCE [LARGE SCALE GENOMIC DNA]</scope>
    <source>
        <strain evidence="9 10">DGU11</strain>
    </source>
</reference>